<keyword evidence="3" id="KW-0949">S-adenosyl-L-methionine</keyword>
<name>A0A4Z0GR12_9BACL</name>
<keyword evidence="1 6" id="KW-0489">Methyltransferase</keyword>
<dbReference type="EMBL" id="SRJD01000005">
    <property type="protein sequence ID" value="TGA99014.1"/>
    <property type="molecule type" value="Genomic_DNA"/>
</dbReference>
<reference evidence="6 7" key="1">
    <citation type="journal article" date="2015" name="Int. J. Syst. Evol. Microbiol.">
        <title>Sporolactobacillus shoreae sp. nov. and Sporolactobacillus spathodeae sp. nov., two spore-forming lactic acid bacteria isolated from tree barks in Thailand.</title>
        <authorList>
            <person name="Thamacharoensuk T."/>
            <person name="Kitahara M."/>
            <person name="Ohkuma M."/>
            <person name="Thongchul N."/>
            <person name="Tanasupawat S."/>
        </authorList>
    </citation>
    <scope>NUCLEOTIDE SEQUENCE [LARGE SCALE GENOMIC DNA]</scope>
    <source>
        <strain evidence="6 7">BK92</strain>
    </source>
</reference>
<dbReference type="Pfam" id="PF01555">
    <property type="entry name" value="N6_N4_Mtase"/>
    <property type="match status" value="1"/>
</dbReference>
<proteinExistence type="predicted"/>
<dbReference type="OrthoDB" id="9800801at2"/>
<dbReference type="GO" id="GO:0009307">
    <property type="term" value="P:DNA restriction-modification system"/>
    <property type="evidence" value="ECO:0007669"/>
    <property type="project" value="UniProtKB-KW"/>
</dbReference>
<comment type="caution">
    <text evidence="6">The sequence shown here is derived from an EMBL/GenBank/DDBJ whole genome shotgun (WGS) entry which is preliminary data.</text>
</comment>
<dbReference type="Gene3D" id="3.40.50.150">
    <property type="entry name" value="Vaccinia Virus protein VP39"/>
    <property type="match status" value="1"/>
</dbReference>
<gene>
    <name evidence="6" type="ORF">E4665_06765</name>
</gene>
<evidence type="ECO:0000256" key="3">
    <source>
        <dbReference type="ARBA" id="ARBA00022691"/>
    </source>
</evidence>
<keyword evidence="2 6" id="KW-0808">Transferase</keyword>
<keyword evidence="4" id="KW-0680">Restriction system</keyword>
<dbReference type="SUPFAM" id="SSF53335">
    <property type="entry name" value="S-adenosyl-L-methionine-dependent methyltransferases"/>
    <property type="match status" value="1"/>
</dbReference>
<evidence type="ECO:0000256" key="4">
    <source>
        <dbReference type="ARBA" id="ARBA00022747"/>
    </source>
</evidence>
<keyword evidence="7" id="KW-1185">Reference proteome</keyword>
<dbReference type="GO" id="GO:0003677">
    <property type="term" value="F:DNA binding"/>
    <property type="evidence" value="ECO:0007669"/>
    <property type="project" value="InterPro"/>
</dbReference>
<evidence type="ECO:0000256" key="1">
    <source>
        <dbReference type="ARBA" id="ARBA00022603"/>
    </source>
</evidence>
<evidence type="ECO:0000256" key="2">
    <source>
        <dbReference type="ARBA" id="ARBA00022679"/>
    </source>
</evidence>
<dbReference type="InterPro" id="IPR002295">
    <property type="entry name" value="N4/N6-MTase_EcoPI_Mod-like"/>
</dbReference>
<accession>A0A4Z0GR12</accession>
<dbReference type="AlphaFoldDB" id="A0A4Z0GR12"/>
<dbReference type="GO" id="GO:0005737">
    <property type="term" value="C:cytoplasm"/>
    <property type="evidence" value="ECO:0007669"/>
    <property type="project" value="TreeGrafter"/>
</dbReference>
<dbReference type="PANTHER" id="PTHR13370:SF24">
    <property type="entry name" value="TYPE III RESTRICTION-MODIFICATION ENZYME STYLTI MOD SUBUNIT"/>
    <property type="match status" value="1"/>
</dbReference>
<evidence type="ECO:0000313" key="6">
    <source>
        <dbReference type="EMBL" id="TGA99014.1"/>
    </source>
</evidence>
<organism evidence="6 7">
    <name type="scientific">Sporolactobacillus shoreae</name>
    <dbReference type="NCBI Taxonomy" id="1465501"/>
    <lineage>
        <taxon>Bacteria</taxon>
        <taxon>Bacillati</taxon>
        <taxon>Bacillota</taxon>
        <taxon>Bacilli</taxon>
        <taxon>Bacillales</taxon>
        <taxon>Sporolactobacillaceae</taxon>
        <taxon>Sporolactobacillus</taxon>
    </lineage>
</organism>
<dbReference type="GO" id="GO:0032259">
    <property type="term" value="P:methylation"/>
    <property type="evidence" value="ECO:0007669"/>
    <property type="project" value="UniProtKB-KW"/>
</dbReference>
<dbReference type="PANTHER" id="PTHR13370">
    <property type="entry name" value="RNA METHYLASE-RELATED"/>
    <property type="match status" value="1"/>
</dbReference>
<feature type="domain" description="DNA methylase N-4/N-6" evidence="5">
    <location>
        <begin position="77"/>
        <end position="363"/>
    </location>
</feature>
<dbReference type="RefSeq" id="WP_135348034.1">
    <property type="nucleotide sequence ID" value="NZ_SRJD01000005.1"/>
</dbReference>
<protein>
    <submittedName>
        <fullName evidence="6">Site-specific DNA-methyltransferase</fullName>
    </submittedName>
</protein>
<dbReference type="InterPro" id="IPR029063">
    <property type="entry name" value="SAM-dependent_MTases_sf"/>
</dbReference>
<dbReference type="PRINTS" id="PR00506">
    <property type="entry name" value="D21N6MTFRASE"/>
</dbReference>
<evidence type="ECO:0000259" key="5">
    <source>
        <dbReference type="Pfam" id="PF01555"/>
    </source>
</evidence>
<evidence type="ECO:0000313" key="7">
    <source>
        <dbReference type="Proteomes" id="UP000298347"/>
    </source>
</evidence>
<dbReference type="GO" id="GO:0008170">
    <property type="term" value="F:N-methyltransferase activity"/>
    <property type="evidence" value="ECO:0007669"/>
    <property type="project" value="InterPro"/>
</dbReference>
<dbReference type="Proteomes" id="UP000298347">
    <property type="component" value="Unassembled WGS sequence"/>
</dbReference>
<dbReference type="InterPro" id="IPR002941">
    <property type="entry name" value="DNA_methylase_N4/N6"/>
</dbReference>
<sequence>MATGIPTCINSNVDDDLSFSLNYNGKNSKEDIINNTSNADVQQVIGITGNPENRLYFGDNLHILRSLMGDPKIFGNVKLIYIDPPYAKKARFNSRSQEHAYSDTLFGSKYIEFLRQRLIIMRELLAEDGSIYVHLDSTMAFPIKIIMDEVFGEHNFRNWITRKKCNPKNYTKKQYGNISDYILFYSKTKDFTFNQPYIPWDEGTGNKEYQYVEEKTGRRYKKVPIHAPGVRNGETGKEWRGMMPPVGKHWQYTPEKLDEFDKKGEIYWSPTGNPRRKVYLDNSKGIPVQDIWMNFKDAHNQNVKITGYPTEKNEEMLKQIVLASSNKGDLVLDAFAGSGTTLAVAETLGRKWIGIDNSELSIRTILNRLINGSEKMGDFIENRKKKSLQTELFANRILMSGLKVYVDSEVNTSLDELNTWKKIVE</sequence>